<dbReference type="AlphaFoldDB" id="I4EN42"/>
<comment type="caution">
    <text evidence="1">The sequence shown here is derived from an EMBL/GenBank/DDBJ whole genome shotgun (WGS) entry which is preliminary data.</text>
</comment>
<evidence type="ECO:0000313" key="2">
    <source>
        <dbReference type="Proteomes" id="UP000004221"/>
    </source>
</evidence>
<name>I4EN42_9BACT</name>
<sequence>MISHWMRERDPEQNSRYHFRNLDYGKFGPTDIIRISTTLRLNLSECSQITFRSLRADGGTHSRVLITRGSRDGQTECWLISHDQAEKLLDDIVSRGKPEIN</sequence>
<dbReference type="RefSeq" id="WP_008481724.1">
    <property type="nucleotide sequence ID" value="NZ_CAGS01000701.1"/>
</dbReference>
<protein>
    <submittedName>
        <fullName evidence="1">Uncharacterized protein</fullName>
    </submittedName>
</protein>
<organism evidence="1 2">
    <name type="scientific">Nitrolancea hollandica Lb</name>
    <dbReference type="NCBI Taxonomy" id="1129897"/>
    <lineage>
        <taxon>Bacteria</taxon>
        <taxon>Pseudomonadati</taxon>
        <taxon>Thermomicrobiota</taxon>
        <taxon>Thermomicrobia</taxon>
        <taxon>Sphaerobacterales</taxon>
        <taxon>Sphaerobacterineae</taxon>
        <taxon>Sphaerobacteraceae</taxon>
        <taxon>Nitrolancea</taxon>
    </lineage>
</organism>
<reference evidence="1 2" key="1">
    <citation type="journal article" date="2012" name="ISME J.">
        <title>Nitrification expanded: discovery, physiology and genomics of a nitrite-oxidizing bacterium from the phylum Chloroflexi.</title>
        <authorList>
            <person name="Sorokin D.Y."/>
            <person name="Lucker S."/>
            <person name="Vejmelkova D."/>
            <person name="Kostrikina N.A."/>
            <person name="Kleerebezem R."/>
            <person name="Rijpstra W.I."/>
            <person name="Damste J.S."/>
            <person name="Le Paslier D."/>
            <person name="Muyzer G."/>
            <person name="Wagner M."/>
            <person name="van Loosdrecht M.C."/>
            <person name="Daims H."/>
        </authorList>
    </citation>
    <scope>NUCLEOTIDE SEQUENCE [LARGE SCALE GENOMIC DNA]</scope>
    <source>
        <strain evidence="2">none</strain>
    </source>
</reference>
<dbReference type="EMBL" id="CAGS01000701">
    <property type="protein sequence ID" value="CCF86105.1"/>
    <property type="molecule type" value="Genomic_DNA"/>
</dbReference>
<keyword evidence="2" id="KW-1185">Reference proteome</keyword>
<proteinExistence type="predicted"/>
<dbReference type="Proteomes" id="UP000004221">
    <property type="component" value="Unassembled WGS sequence"/>
</dbReference>
<gene>
    <name evidence="1" type="ORF">NITHO_730010</name>
</gene>
<evidence type="ECO:0000313" key="1">
    <source>
        <dbReference type="EMBL" id="CCF86105.1"/>
    </source>
</evidence>
<accession>I4EN42</accession>